<proteinExistence type="predicted"/>
<organism evidence="2 3">
    <name type="scientific">Halorhodospira halophila (strain DSM 244 / SL1)</name>
    <name type="common">Ectothiorhodospira halophila (strain DSM 244 / SL1)</name>
    <dbReference type="NCBI Taxonomy" id="349124"/>
    <lineage>
        <taxon>Bacteria</taxon>
        <taxon>Pseudomonadati</taxon>
        <taxon>Pseudomonadota</taxon>
        <taxon>Gammaproteobacteria</taxon>
        <taxon>Chromatiales</taxon>
        <taxon>Ectothiorhodospiraceae</taxon>
        <taxon>Halorhodospira</taxon>
    </lineage>
</organism>
<evidence type="ECO:0000256" key="1">
    <source>
        <dbReference type="SAM" id="Phobius"/>
    </source>
</evidence>
<accession>A1WT85</accession>
<evidence type="ECO:0000313" key="3">
    <source>
        <dbReference type="Proteomes" id="UP000000647"/>
    </source>
</evidence>
<dbReference type="AlphaFoldDB" id="A1WT85"/>
<sequence length="204" mass="22625">MASVFSRLIVKNPIGVAFESLLFLLAFTGVLVMLVFSFVSVFLSADTWAAVLGVFQGVLPAGLIQLGLEADAAVRLFYVVVAGFGLVVISMVVGVLYNLLLAPLLRQRNVVRLKKIGFEVSDVYHGRGEWAVLDQEQRSAFFVTAARALQIQAAEIQKVESRSMPLARQLRIRVDLTDPDTPYHEVYFKAKEEGEALRRVLQQL</sequence>
<feature type="transmembrane region" description="Helical" evidence="1">
    <location>
        <begin position="76"/>
        <end position="105"/>
    </location>
</feature>
<keyword evidence="1" id="KW-1133">Transmembrane helix</keyword>
<dbReference type="EMBL" id="CP000544">
    <property type="protein sequence ID" value="ABM60897.1"/>
    <property type="molecule type" value="Genomic_DNA"/>
</dbReference>
<keyword evidence="1" id="KW-0812">Transmembrane</keyword>
<dbReference type="KEGG" id="hha:Hhal_0103"/>
<protein>
    <submittedName>
        <fullName evidence="2">Uncharacterized protein</fullName>
    </submittedName>
</protein>
<name>A1WT85_HALHL</name>
<keyword evidence="1" id="KW-0472">Membrane</keyword>
<gene>
    <name evidence="2" type="ordered locus">Hhal_0103</name>
</gene>
<reference evidence="2 3" key="2">
    <citation type="journal article" date="2013" name="Stand. Genomic Sci.">
        <title>Complete genome sequence of Halorhodospira halophila SL1.</title>
        <authorList>
            <person name="Challacombe J.F."/>
            <person name="Majid S."/>
            <person name="Deole R."/>
            <person name="Brettin T.S."/>
            <person name="Bruce D."/>
            <person name="Delano S.F."/>
            <person name="Detter J.C."/>
            <person name="Gleasner C.D."/>
            <person name="Han C.S."/>
            <person name="Misra M."/>
            <person name="Reitenga K.G."/>
            <person name="Mikhailova N."/>
            <person name="Woyke T."/>
            <person name="Pitluck S."/>
            <person name="Nolan M."/>
            <person name="Land M.L."/>
            <person name="Saunders E."/>
            <person name="Tapia R."/>
            <person name="Lapidus A."/>
            <person name="Ivanova N."/>
            <person name="Hoff W.D."/>
        </authorList>
    </citation>
    <scope>NUCLEOTIDE SEQUENCE [LARGE SCALE GENOMIC DNA]</scope>
    <source>
        <strain evidence="3">DSM 244 / SL1</strain>
    </source>
</reference>
<keyword evidence="3" id="KW-1185">Reference proteome</keyword>
<feature type="transmembrane region" description="Helical" evidence="1">
    <location>
        <begin position="21"/>
        <end position="43"/>
    </location>
</feature>
<reference evidence="3" key="1">
    <citation type="submission" date="2006-12" db="EMBL/GenBank/DDBJ databases">
        <title>Complete sequence of Halorhodospira halophila SL1.</title>
        <authorList>
            <consortium name="US DOE Joint Genome Institute"/>
            <person name="Copeland A."/>
            <person name="Lucas S."/>
            <person name="Lapidus A."/>
            <person name="Barry K."/>
            <person name="Detter J.C."/>
            <person name="Glavina del Rio T."/>
            <person name="Hammon N."/>
            <person name="Israni S."/>
            <person name="Dalin E."/>
            <person name="Tice H."/>
            <person name="Pitluck S."/>
            <person name="Saunders E."/>
            <person name="Brettin T."/>
            <person name="Bruce D."/>
            <person name="Han C."/>
            <person name="Tapia R."/>
            <person name="Schmutz J."/>
            <person name="Larimer F."/>
            <person name="Land M."/>
            <person name="Hauser L."/>
            <person name="Kyrpides N."/>
            <person name="Mikhailova N."/>
            <person name="Hoff W."/>
            <person name="Richardson P."/>
        </authorList>
    </citation>
    <scope>NUCLEOTIDE SEQUENCE [LARGE SCALE GENOMIC DNA]</scope>
    <source>
        <strain evidence="3">DSM 244 / SL1</strain>
    </source>
</reference>
<dbReference type="Proteomes" id="UP000000647">
    <property type="component" value="Chromosome"/>
</dbReference>
<dbReference type="HOGENOM" id="CLU_1341696_0_0_6"/>
<dbReference type="RefSeq" id="WP_011812920.1">
    <property type="nucleotide sequence ID" value="NC_008789.1"/>
</dbReference>
<evidence type="ECO:0000313" key="2">
    <source>
        <dbReference type="EMBL" id="ABM60897.1"/>
    </source>
</evidence>